<feature type="non-terminal residue" evidence="1">
    <location>
        <position position="1"/>
    </location>
</feature>
<proteinExistence type="predicted"/>
<protein>
    <submittedName>
        <fullName evidence="1">RNA-directed DNA polymerase, eukaryota</fullName>
    </submittedName>
</protein>
<gene>
    <name evidence="1" type="ORF">Tci_862324</name>
</gene>
<evidence type="ECO:0000313" key="1">
    <source>
        <dbReference type="EMBL" id="GFC90354.1"/>
    </source>
</evidence>
<dbReference type="GO" id="GO:0003964">
    <property type="term" value="F:RNA-directed DNA polymerase activity"/>
    <property type="evidence" value="ECO:0007669"/>
    <property type="project" value="UniProtKB-KW"/>
</dbReference>
<dbReference type="AlphaFoldDB" id="A0A699RZF3"/>
<sequence length="153" mass="17920">VDDCTVLRRIELKNNLLKLTEMEAKDTIQKSKVKWAVEGDEISKFFHGIINRRRSQLAIRGVFVDGIWRSDPVRIKNAFFDHFEARFKKPADQRFKLNFQFHKILLKDQADDLERGVFRDEIKRTVWNCGDNKSPGPDGFCEGIRFGQMGLFN</sequence>
<comment type="caution">
    <text evidence="1">The sequence shown here is derived from an EMBL/GenBank/DDBJ whole genome shotgun (WGS) entry which is preliminary data.</text>
</comment>
<accession>A0A699RZF3</accession>
<keyword evidence="1" id="KW-0808">Transferase</keyword>
<name>A0A699RZF3_TANCI</name>
<keyword evidence="1" id="KW-0548">Nucleotidyltransferase</keyword>
<reference evidence="1" key="1">
    <citation type="journal article" date="2019" name="Sci. Rep.">
        <title>Draft genome of Tanacetum cinerariifolium, the natural source of mosquito coil.</title>
        <authorList>
            <person name="Yamashiro T."/>
            <person name="Shiraishi A."/>
            <person name="Satake H."/>
            <person name="Nakayama K."/>
        </authorList>
    </citation>
    <scope>NUCLEOTIDE SEQUENCE</scope>
</reference>
<dbReference type="EMBL" id="BKCJ011125820">
    <property type="protein sequence ID" value="GFC90354.1"/>
    <property type="molecule type" value="Genomic_DNA"/>
</dbReference>
<keyword evidence="1" id="KW-0695">RNA-directed DNA polymerase</keyword>
<organism evidence="1">
    <name type="scientific">Tanacetum cinerariifolium</name>
    <name type="common">Dalmatian daisy</name>
    <name type="synonym">Chrysanthemum cinerariifolium</name>
    <dbReference type="NCBI Taxonomy" id="118510"/>
    <lineage>
        <taxon>Eukaryota</taxon>
        <taxon>Viridiplantae</taxon>
        <taxon>Streptophyta</taxon>
        <taxon>Embryophyta</taxon>
        <taxon>Tracheophyta</taxon>
        <taxon>Spermatophyta</taxon>
        <taxon>Magnoliopsida</taxon>
        <taxon>eudicotyledons</taxon>
        <taxon>Gunneridae</taxon>
        <taxon>Pentapetalae</taxon>
        <taxon>asterids</taxon>
        <taxon>campanulids</taxon>
        <taxon>Asterales</taxon>
        <taxon>Asteraceae</taxon>
        <taxon>Asteroideae</taxon>
        <taxon>Anthemideae</taxon>
        <taxon>Anthemidinae</taxon>
        <taxon>Tanacetum</taxon>
    </lineage>
</organism>